<evidence type="ECO:0000256" key="2">
    <source>
        <dbReference type="ARBA" id="ARBA00022801"/>
    </source>
</evidence>
<evidence type="ECO:0000313" key="9">
    <source>
        <dbReference type="EMBL" id="PPE05193.1"/>
    </source>
</evidence>
<evidence type="ECO:0000256" key="3">
    <source>
        <dbReference type="ARBA" id="ARBA00022806"/>
    </source>
</evidence>
<dbReference type="GO" id="GO:0005840">
    <property type="term" value="C:ribosome"/>
    <property type="evidence" value="ECO:0007669"/>
    <property type="project" value="TreeGrafter"/>
</dbReference>
<accession>A0A2S5RCZ4</accession>
<keyword evidence="2" id="KW-0378">Hydrolase</keyword>
<dbReference type="PROSITE" id="PS51192">
    <property type="entry name" value="HELICASE_ATP_BIND_1"/>
    <property type="match status" value="1"/>
</dbReference>
<dbReference type="Pfam" id="PF00270">
    <property type="entry name" value="DEAD"/>
    <property type="match status" value="1"/>
</dbReference>
<dbReference type="Gene3D" id="3.40.50.300">
    <property type="entry name" value="P-loop containing nucleotide triphosphate hydrolases"/>
    <property type="match status" value="2"/>
</dbReference>
<feature type="domain" description="Helicase C-terminal" evidence="7">
    <location>
        <begin position="216"/>
        <end position="379"/>
    </location>
</feature>
<dbReference type="RefSeq" id="WP_028126502.1">
    <property type="nucleotide sequence ID" value="NZ_PHNE01000004.1"/>
</dbReference>
<dbReference type="InterPro" id="IPR001650">
    <property type="entry name" value="Helicase_C-like"/>
</dbReference>
<keyword evidence="10" id="KW-1185">Reference proteome</keyword>
<dbReference type="EMBL" id="PHNE01000004">
    <property type="protein sequence ID" value="PPE05193.1"/>
    <property type="molecule type" value="Genomic_DNA"/>
</dbReference>
<dbReference type="InterPro" id="IPR011545">
    <property type="entry name" value="DEAD/DEAH_box_helicase_dom"/>
</dbReference>
<dbReference type="InterPro" id="IPR044742">
    <property type="entry name" value="DEAD/DEAH_RhlB"/>
</dbReference>
<comment type="caution">
    <text evidence="9">The sequence shown here is derived from an EMBL/GenBank/DDBJ whole genome shotgun (WGS) entry which is preliminary data.</text>
</comment>
<feature type="domain" description="Helicase ATP-binding" evidence="6">
    <location>
        <begin position="32"/>
        <end position="205"/>
    </location>
</feature>
<dbReference type="SMART" id="SM00487">
    <property type="entry name" value="DEXDc"/>
    <property type="match status" value="1"/>
</dbReference>
<evidence type="ECO:0000259" key="8">
    <source>
        <dbReference type="PROSITE" id="PS51195"/>
    </source>
</evidence>
<dbReference type="CDD" id="cd18787">
    <property type="entry name" value="SF2_C_DEAD"/>
    <property type="match status" value="1"/>
</dbReference>
<dbReference type="PANTHER" id="PTHR47963">
    <property type="entry name" value="DEAD-BOX ATP-DEPENDENT RNA HELICASE 47, MITOCHONDRIAL"/>
    <property type="match status" value="1"/>
</dbReference>
<dbReference type="SUPFAM" id="SSF52540">
    <property type="entry name" value="P-loop containing nucleoside triphosphate hydrolases"/>
    <property type="match status" value="1"/>
</dbReference>
<evidence type="ECO:0000259" key="7">
    <source>
        <dbReference type="PROSITE" id="PS51194"/>
    </source>
</evidence>
<keyword evidence="1" id="KW-0547">Nucleotide-binding</keyword>
<organism evidence="9 10">
    <name type="scientific">Williamsoniiplasma lucivorax</name>
    <dbReference type="NCBI Taxonomy" id="209274"/>
    <lineage>
        <taxon>Bacteria</taxon>
        <taxon>Bacillati</taxon>
        <taxon>Mycoplasmatota</taxon>
        <taxon>Mollicutes</taxon>
        <taxon>Entomoplasmatales</taxon>
        <taxon>Williamsoniiplasma</taxon>
    </lineage>
</organism>
<dbReference type="GO" id="GO:0016787">
    <property type="term" value="F:hydrolase activity"/>
    <property type="evidence" value="ECO:0007669"/>
    <property type="project" value="UniProtKB-KW"/>
</dbReference>
<dbReference type="PROSITE" id="PS51194">
    <property type="entry name" value="HELICASE_CTER"/>
    <property type="match status" value="1"/>
</dbReference>
<feature type="short sequence motif" description="Q motif" evidence="5">
    <location>
        <begin position="1"/>
        <end position="29"/>
    </location>
</feature>
<evidence type="ECO:0000256" key="1">
    <source>
        <dbReference type="ARBA" id="ARBA00022741"/>
    </source>
</evidence>
<evidence type="ECO:0000256" key="4">
    <source>
        <dbReference type="ARBA" id="ARBA00022840"/>
    </source>
</evidence>
<dbReference type="CDD" id="cd00268">
    <property type="entry name" value="DEADc"/>
    <property type="match status" value="1"/>
</dbReference>
<proteinExistence type="predicted"/>
<feature type="domain" description="DEAD-box RNA helicase Q" evidence="8">
    <location>
        <begin position="1"/>
        <end position="29"/>
    </location>
</feature>
<dbReference type="SMART" id="SM00490">
    <property type="entry name" value="HELICc"/>
    <property type="match status" value="1"/>
</dbReference>
<keyword evidence="3 9" id="KW-0347">Helicase</keyword>
<sequence length="452" mass="52012">MNFNNFGFKKYVNDTLQDLHFVEPTSVQQKVIPLIKKHKNVIALAHTGTGKTHAFLLPILNNLNFEQTNKVQALIVVPTRELAKQIYDNVKPFLKHEPRMSVGLYIGGEDIKKDQEALNKNQPTIAIGTPTRLKELYVLDALKLTSANYVVVDECDMIFDLGFIEDVDFILAKMKKDLVLSFFSATINQQLQQYLKKYIKESFFIDDSQSKPTNSNVKHLLIDTKNKELELTLANIVKSINPFLVLIFVNNKNDVSKIVTILRKQGIDHIGELHGDLQPRTRTAMLKRVKNNEFKYVVATDVAARGVDIEGVSHVISINLPKDLSYYIHRSGRTGRNKLTGISYVLDNIENKDRIQQLTDQGIEFAVAKFVDGHLTEVKAKVKKKRQVELDQESQKVLNKYKNTKIKPGYKKKRKSELDKIKKKIRRKHIQESIDKIKKGKYKKRREKLFDE</sequence>
<protein>
    <submittedName>
        <fullName evidence="9">ATP-dependent RNA helicase</fullName>
    </submittedName>
</protein>
<dbReference type="GO" id="GO:0005829">
    <property type="term" value="C:cytosol"/>
    <property type="evidence" value="ECO:0007669"/>
    <property type="project" value="TreeGrafter"/>
</dbReference>
<keyword evidence="4" id="KW-0067">ATP-binding</keyword>
<dbReference type="PANTHER" id="PTHR47963:SF1">
    <property type="entry name" value="DEAD-BOX ATP-DEPENDENT RNA HELICASE CSHB"/>
    <property type="match status" value="1"/>
</dbReference>
<dbReference type="Proteomes" id="UP000237865">
    <property type="component" value="Unassembled WGS sequence"/>
</dbReference>
<dbReference type="InterPro" id="IPR050547">
    <property type="entry name" value="DEAD_box_RNA_helicases"/>
</dbReference>
<evidence type="ECO:0000313" key="10">
    <source>
        <dbReference type="Proteomes" id="UP000237865"/>
    </source>
</evidence>
<evidence type="ECO:0000256" key="5">
    <source>
        <dbReference type="PROSITE-ProRule" id="PRU00552"/>
    </source>
</evidence>
<dbReference type="InterPro" id="IPR014014">
    <property type="entry name" value="RNA_helicase_DEAD_Q_motif"/>
</dbReference>
<dbReference type="InterPro" id="IPR027417">
    <property type="entry name" value="P-loop_NTPase"/>
</dbReference>
<dbReference type="GO" id="GO:0003724">
    <property type="term" value="F:RNA helicase activity"/>
    <property type="evidence" value="ECO:0007669"/>
    <property type="project" value="InterPro"/>
</dbReference>
<dbReference type="Pfam" id="PF00271">
    <property type="entry name" value="Helicase_C"/>
    <property type="match status" value="1"/>
</dbReference>
<dbReference type="AlphaFoldDB" id="A0A2S5RCZ4"/>
<dbReference type="GO" id="GO:0033592">
    <property type="term" value="F:RNA strand annealing activity"/>
    <property type="evidence" value="ECO:0007669"/>
    <property type="project" value="TreeGrafter"/>
</dbReference>
<dbReference type="STRING" id="1399797.GCA_000518285_00523"/>
<dbReference type="InterPro" id="IPR014001">
    <property type="entry name" value="Helicase_ATP-bd"/>
</dbReference>
<gene>
    <name evidence="9" type="ORF">ELUCI_v1c07290</name>
</gene>
<dbReference type="GO" id="GO:0009409">
    <property type="term" value="P:response to cold"/>
    <property type="evidence" value="ECO:0007669"/>
    <property type="project" value="TreeGrafter"/>
</dbReference>
<dbReference type="GO" id="GO:0005524">
    <property type="term" value="F:ATP binding"/>
    <property type="evidence" value="ECO:0007669"/>
    <property type="project" value="UniProtKB-KW"/>
</dbReference>
<name>A0A2S5RCZ4_9MOLU</name>
<evidence type="ECO:0000259" key="6">
    <source>
        <dbReference type="PROSITE" id="PS51192"/>
    </source>
</evidence>
<dbReference type="PROSITE" id="PS51195">
    <property type="entry name" value="Q_MOTIF"/>
    <property type="match status" value="1"/>
</dbReference>
<reference evidence="9 10" key="1">
    <citation type="submission" date="2017-11" db="EMBL/GenBank/DDBJ databases">
        <title>Genome sequence of Entomoplasma lucivorax PIPN-2 (ATCC 49196).</title>
        <authorList>
            <person name="Lo W.-S."/>
            <person name="Gasparich G.E."/>
            <person name="Kuo C.-H."/>
        </authorList>
    </citation>
    <scope>NUCLEOTIDE SEQUENCE [LARGE SCALE GENOMIC DNA]</scope>
    <source>
        <strain evidence="9 10">PIPN-2</strain>
    </source>
</reference>